<keyword evidence="12" id="KW-1185">Reference proteome</keyword>
<feature type="region of interest" description="Disordered" evidence="8">
    <location>
        <begin position="1"/>
        <end position="26"/>
    </location>
</feature>
<evidence type="ECO:0000256" key="7">
    <source>
        <dbReference type="PIRNR" id="PIRNR017209"/>
    </source>
</evidence>
<protein>
    <recommendedName>
        <fullName evidence="7">Mechanosensitive ion channel protein</fullName>
    </recommendedName>
</protein>
<dbReference type="Proteomes" id="UP000623129">
    <property type="component" value="Unassembled WGS sequence"/>
</dbReference>
<evidence type="ECO:0000256" key="5">
    <source>
        <dbReference type="ARBA" id="ARBA00022989"/>
    </source>
</evidence>
<feature type="compositionally biased region" description="Polar residues" evidence="8">
    <location>
        <begin position="9"/>
        <end position="26"/>
    </location>
</feature>
<feature type="compositionally biased region" description="Acidic residues" evidence="8">
    <location>
        <begin position="172"/>
        <end position="181"/>
    </location>
</feature>
<feature type="transmembrane region" description="Helical" evidence="9">
    <location>
        <begin position="597"/>
        <end position="620"/>
    </location>
</feature>
<dbReference type="PIRSF" id="PIRSF017209">
    <property type="entry name" value="Memb_At2g17000_prd"/>
    <property type="match status" value="1"/>
</dbReference>
<feature type="transmembrane region" description="Helical" evidence="9">
    <location>
        <begin position="566"/>
        <end position="591"/>
    </location>
</feature>
<evidence type="ECO:0000256" key="1">
    <source>
        <dbReference type="ARBA" id="ARBA00004141"/>
    </source>
</evidence>
<gene>
    <name evidence="11" type="ORF">FCM35_KLT14402</name>
</gene>
<evidence type="ECO:0000256" key="9">
    <source>
        <dbReference type="SAM" id="Phobius"/>
    </source>
</evidence>
<reference evidence="11" key="1">
    <citation type="submission" date="2020-01" db="EMBL/GenBank/DDBJ databases">
        <title>Genome sequence of Kobresia littledalei, the first chromosome-level genome in the family Cyperaceae.</title>
        <authorList>
            <person name="Qu G."/>
        </authorList>
    </citation>
    <scope>NUCLEOTIDE SEQUENCE</scope>
    <source>
        <strain evidence="11">C.B.Clarke</strain>
        <tissue evidence="11">Leaf</tissue>
    </source>
</reference>
<feature type="transmembrane region" description="Helical" evidence="9">
    <location>
        <begin position="238"/>
        <end position="258"/>
    </location>
</feature>
<keyword evidence="6 7" id="KW-0472">Membrane</keyword>
<feature type="transmembrane region" description="Helical" evidence="9">
    <location>
        <begin position="307"/>
        <end position="326"/>
    </location>
</feature>
<dbReference type="PANTHER" id="PTHR31618:SF1">
    <property type="entry name" value="EF-HAND DOMAIN-CONTAINING PROTEIN"/>
    <property type="match status" value="1"/>
</dbReference>
<keyword evidence="3" id="KW-0813">Transport</keyword>
<accession>A0A833VDW6</accession>
<evidence type="ECO:0000256" key="2">
    <source>
        <dbReference type="ARBA" id="ARBA00008017"/>
    </source>
</evidence>
<dbReference type="InterPro" id="IPR016688">
    <property type="entry name" value="MscS-like_plants/fungi"/>
</dbReference>
<evidence type="ECO:0000313" key="11">
    <source>
        <dbReference type="EMBL" id="KAF3321149.1"/>
    </source>
</evidence>
<comment type="similarity">
    <text evidence="2 7">Belongs to the MscS (TC 1.A.23) family.</text>
</comment>
<organism evidence="11 12">
    <name type="scientific">Carex littledalei</name>
    <dbReference type="NCBI Taxonomy" id="544730"/>
    <lineage>
        <taxon>Eukaryota</taxon>
        <taxon>Viridiplantae</taxon>
        <taxon>Streptophyta</taxon>
        <taxon>Embryophyta</taxon>
        <taxon>Tracheophyta</taxon>
        <taxon>Spermatophyta</taxon>
        <taxon>Magnoliopsida</taxon>
        <taxon>Liliopsida</taxon>
        <taxon>Poales</taxon>
        <taxon>Cyperaceae</taxon>
        <taxon>Cyperoideae</taxon>
        <taxon>Cariceae</taxon>
        <taxon>Carex</taxon>
        <taxon>Carex subgen. Euthyceras</taxon>
    </lineage>
</organism>
<evidence type="ECO:0000259" key="10">
    <source>
        <dbReference type="Pfam" id="PF00924"/>
    </source>
</evidence>
<keyword evidence="4 9" id="KW-0812">Transmembrane</keyword>
<feature type="compositionally biased region" description="Polar residues" evidence="8">
    <location>
        <begin position="57"/>
        <end position="66"/>
    </location>
</feature>
<evidence type="ECO:0000256" key="3">
    <source>
        <dbReference type="ARBA" id="ARBA00022448"/>
    </source>
</evidence>
<dbReference type="Pfam" id="PF00924">
    <property type="entry name" value="MS_channel_2nd"/>
    <property type="match status" value="1"/>
</dbReference>
<dbReference type="InterPro" id="IPR006685">
    <property type="entry name" value="MscS_channel_2nd"/>
</dbReference>
<dbReference type="FunFam" id="2.30.30.60:FF:000003">
    <property type="entry name" value="Predicted mechanosensitive ion channel"/>
    <property type="match status" value="1"/>
</dbReference>
<proteinExistence type="inferred from homology"/>
<evidence type="ECO:0000313" key="12">
    <source>
        <dbReference type="Proteomes" id="UP000623129"/>
    </source>
</evidence>
<feature type="region of interest" description="Disordered" evidence="8">
    <location>
        <begin position="40"/>
        <end position="75"/>
    </location>
</feature>
<dbReference type="Gene3D" id="2.30.30.60">
    <property type="match status" value="1"/>
</dbReference>
<comment type="subcellular location">
    <subcellularLocation>
        <location evidence="1">Membrane</location>
        <topology evidence="1">Multi-pass membrane protein</topology>
    </subcellularLocation>
</comment>
<feature type="transmembrane region" description="Helical" evidence="9">
    <location>
        <begin position="270"/>
        <end position="295"/>
    </location>
</feature>
<dbReference type="InterPro" id="IPR010920">
    <property type="entry name" value="LSM_dom_sf"/>
</dbReference>
<evidence type="ECO:0000256" key="6">
    <source>
        <dbReference type="ARBA" id="ARBA00023136"/>
    </source>
</evidence>
<dbReference type="SUPFAM" id="SSF50182">
    <property type="entry name" value="Sm-like ribonucleoproteins"/>
    <property type="match status" value="1"/>
</dbReference>
<dbReference type="AlphaFoldDB" id="A0A833VDW6"/>
<dbReference type="InterPro" id="IPR023408">
    <property type="entry name" value="MscS_beta-dom_sf"/>
</dbReference>
<sequence>MDSRRKSFKSSSPQKGICSSQATSFESALEQPILPDEILVKIDSCDPSNKPPLSPFDGNNTLNQNKSHNRLPSKHCRIYPDPQSILMHSMSSLKNVDEEEKETKEMILESQLGTAGSIQRGTSTLLRRKTRSRLMDPPPLPTMAVTSGIESRELPSGSIRIKSGALGKSGPGEDDEDDSLDEDIPNEFKRSNFNFLTILQLLSLITILAAMVCTFLVLDLRMRSLSGLELWKWELLGFVIICGRLVSGCVIRIAVFFVERNFLLRKRVLYFVYGLRTAVQNSIWLSLVLLTWQLLLDEDLTGPPKTLHYVTKVLLCLLIATLFHLVKTLLVKLLASSFHYSTYFERIQEALFHQYVIETLSGPPIIEIQRAKDEEEQLIADVRKFQTMGYRIPKGLHAAALSGSKFVNDSSRKKEEVSKGTISVEQLYKMSRRNVSAWSMKRLIRTVRYGTLTTLDEQIPGAAGYYEDESTTQIRSEQEANVAAKKIFVNVAKPGAKYIYLSDLLCFMKREEALKTMCLFEGAEENNRICKKSLKSWVVDAFRERKALALTLNDTKTAVKKLSHMANVIVVVIVVSLSLLILGIATTRFFVFLSSQALLAVFMFGNTLKTIFEAIIFLFVMHPFDVGDRCEVDAVQLIVEEMNIMTTIFLRTDNLKITYPNSVLATKPISNFYRSPDMGDAIDFCILVATPVEKLVMMKERIIKFIDNKKEHWYPNSRVVLRDVDDMNRLKVSIWLRHRINFQNMGVRFERREAVIAEMIRVLRELNIEYRMLPLDVNLRNMPLVTSTRVPSTWSTLN</sequence>
<dbReference type="OrthoDB" id="671483at2759"/>
<dbReference type="EMBL" id="SWLB01000027">
    <property type="protein sequence ID" value="KAF3321149.1"/>
    <property type="molecule type" value="Genomic_DNA"/>
</dbReference>
<evidence type="ECO:0000256" key="8">
    <source>
        <dbReference type="SAM" id="MobiDB-lite"/>
    </source>
</evidence>
<feature type="region of interest" description="Disordered" evidence="8">
    <location>
        <begin position="161"/>
        <end position="181"/>
    </location>
</feature>
<evidence type="ECO:0000256" key="4">
    <source>
        <dbReference type="ARBA" id="ARBA00022692"/>
    </source>
</evidence>
<keyword evidence="5 9" id="KW-1133">Transmembrane helix</keyword>
<name>A0A833VDW6_9POAL</name>
<comment type="caution">
    <text evidence="11">The sequence shown here is derived from an EMBL/GenBank/DDBJ whole genome shotgun (WGS) entry which is preliminary data.</text>
</comment>
<feature type="domain" description="Mechanosensitive ion channel MscS" evidence="10">
    <location>
        <begin position="610"/>
        <end position="672"/>
    </location>
</feature>
<dbReference type="GO" id="GO:0006820">
    <property type="term" value="P:monoatomic anion transport"/>
    <property type="evidence" value="ECO:0007669"/>
    <property type="project" value="TreeGrafter"/>
</dbReference>
<dbReference type="PANTHER" id="PTHR31618">
    <property type="entry name" value="MECHANOSENSITIVE ION CHANNEL PROTEIN 5"/>
    <property type="match status" value="1"/>
</dbReference>
<feature type="transmembrane region" description="Helical" evidence="9">
    <location>
        <begin position="195"/>
        <end position="218"/>
    </location>
</feature>
<dbReference type="GO" id="GO:0005886">
    <property type="term" value="C:plasma membrane"/>
    <property type="evidence" value="ECO:0007669"/>
    <property type="project" value="UniProtKB-UniRule"/>
</dbReference>
<dbReference type="GO" id="GO:0050982">
    <property type="term" value="P:detection of mechanical stimulus"/>
    <property type="evidence" value="ECO:0007669"/>
    <property type="project" value="UniProtKB-ARBA"/>
</dbReference>
<dbReference type="GO" id="GO:0008381">
    <property type="term" value="F:mechanosensitive monoatomic ion channel activity"/>
    <property type="evidence" value="ECO:0007669"/>
    <property type="project" value="TreeGrafter"/>
</dbReference>